<dbReference type="EMBL" id="PVNG01000008">
    <property type="protein sequence ID" value="PRX64943.1"/>
    <property type="molecule type" value="Genomic_DNA"/>
</dbReference>
<sequence>MLDEVVAHYTEILDFLGEDMAYTVTLPNAGILTVEEAVRRMGFDPVEIEAPEAVPHSGNSIRLHQVGTSVVTLDGVYPMPERKQITDQLGGDGFRHWYVAFDINGNASMYANYGGAQGMLEYPEPIDLPFTRWTELLGPLHSYADFLTRVYDSEEEEATVDFVAACLAVTELESGVRLDPELLHTPYSALPIPPPNFD</sequence>
<reference evidence="1 2" key="1">
    <citation type="submission" date="2018-03" db="EMBL/GenBank/DDBJ databases">
        <title>Genomic Encyclopedia of Type Strains, Phase III (KMG-III): the genomes of soil and plant-associated and newly described type strains.</title>
        <authorList>
            <person name="Whitman W."/>
        </authorList>
    </citation>
    <scope>NUCLEOTIDE SEQUENCE [LARGE SCALE GENOMIC DNA]</scope>
    <source>
        <strain evidence="1 2">CGMCC 4.7104</strain>
    </source>
</reference>
<protein>
    <submittedName>
        <fullName evidence="1">Uncharacterized protein</fullName>
    </submittedName>
</protein>
<name>A0A2T0MZZ3_9ACTN</name>
<dbReference type="RefSeq" id="WP_106241697.1">
    <property type="nucleotide sequence ID" value="NZ_PVNG01000008.1"/>
</dbReference>
<accession>A0A2T0MZZ3</accession>
<gene>
    <name evidence="1" type="ORF">B0I32_108304</name>
</gene>
<dbReference type="OrthoDB" id="3527405at2"/>
<dbReference type="AlphaFoldDB" id="A0A2T0MZZ3"/>
<comment type="caution">
    <text evidence="1">The sequence shown here is derived from an EMBL/GenBank/DDBJ whole genome shotgun (WGS) entry which is preliminary data.</text>
</comment>
<dbReference type="Proteomes" id="UP000238312">
    <property type="component" value="Unassembled WGS sequence"/>
</dbReference>
<organism evidence="1 2">
    <name type="scientific">Nonomuraea fuscirosea</name>
    <dbReference type="NCBI Taxonomy" id="1291556"/>
    <lineage>
        <taxon>Bacteria</taxon>
        <taxon>Bacillati</taxon>
        <taxon>Actinomycetota</taxon>
        <taxon>Actinomycetes</taxon>
        <taxon>Streptosporangiales</taxon>
        <taxon>Streptosporangiaceae</taxon>
        <taxon>Nonomuraea</taxon>
    </lineage>
</organism>
<evidence type="ECO:0000313" key="2">
    <source>
        <dbReference type="Proteomes" id="UP000238312"/>
    </source>
</evidence>
<proteinExistence type="predicted"/>
<evidence type="ECO:0000313" key="1">
    <source>
        <dbReference type="EMBL" id="PRX64943.1"/>
    </source>
</evidence>
<keyword evidence="2" id="KW-1185">Reference proteome</keyword>